<dbReference type="GO" id="GO:0016020">
    <property type="term" value="C:membrane"/>
    <property type="evidence" value="ECO:0007669"/>
    <property type="project" value="UniProtKB-SubCell"/>
</dbReference>
<dbReference type="InterPro" id="IPR037185">
    <property type="entry name" value="EmrE-like"/>
</dbReference>
<name>A0A1G7PDJ3_9ACTN</name>
<keyword evidence="5 6" id="KW-0472">Membrane</keyword>
<dbReference type="OrthoDB" id="3577499at2"/>
<organism evidence="9 10">
    <name type="scientific">Klenkia brasiliensis</name>
    <dbReference type="NCBI Taxonomy" id="333142"/>
    <lineage>
        <taxon>Bacteria</taxon>
        <taxon>Bacillati</taxon>
        <taxon>Actinomycetota</taxon>
        <taxon>Actinomycetes</taxon>
        <taxon>Geodermatophilales</taxon>
        <taxon>Geodermatophilaceae</taxon>
        <taxon>Klenkia</taxon>
    </lineage>
</organism>
<reference evidence="10" key="1">
    <citation type="submission" date="2016-10" db="EMBL/GenBank/DDBJ databases">
        <authorList>
            <person name="Varghese N."/>
            <person name="Submissions S."/>
        </authorList>
    </citation>
    <scope>NUCLEOTIDE SEQUENCE [LARGE SCALE GENOMIC DNA]</scope>
    <source>
        <strain evidence="10">DSM 44526</strain>
    </source>
</reference>
<evidence type="ECO:0000256" key="2">
    <source>
        <dbReference type="ARBA" id="ARBA00007362"/>
    </source>
</evidence>
<keyword evidence="4 6" id="KW-1133">Transmembrane helix</keyword>
<feature type="domain" description="EamA" evidence="8">
    <location>
        <begin position="4"/>
        <end position="142"/>
    </location>
</feature>
<feature type="transmembrane region" description="Helical" evidence="6">
    <location>
        <begin position="245"/>
        <end position="264"/>
    </location>
</feature>
<evidence type="ECO:0000259" key="8">
    <source>
        <dbReference type="Pfam" id="PF00892"/>
    </source>
</evidence>
<feature type="domain" description="EamA" evidence="8">
    <location>
        <begin position="154"/>
        <end position="287"/>
    </location>
</feature>
<evidence type="ECO:0000256" key="1">
    <source>
        <dbReference type="ARBA" id="ARBA00004141"/>
    </source>
</evidence>
<dbReference type="Proteomes" id="UP000198863">
    <property type="component" value="Unassembled WGS sequence"/>
</dbReference>
<keyword evidence="7" id="KW-0732">Signal</keyword>
<keyword evidence="3 6" id="KW-0812">Transmembrane</keyword>
<feature type="transmembrane region" description="Helical" evidence="6">
    <location>
        <begin position="96"/>
        <end position="116"/>
    </location>
</feature>
<feature type="transmembrane region" description="Helical" evidence="6">
    <location>
        <begin position="128"/>
        <end position="148"/>
    </location>
</feature>
<dbReference type="RefSeq" id="WP_091059547.1">
    <property type="nucleotide sequence ID" value="NZ_FNCF01000002.1"/>
</dbReference>
<dbReference type="EMBL" id="FNCF01000002">
    <property type="protein sequence ID" value="SDF83699.1"/>
    <property type="molecule type" value="Genomic_DNA"/>
</dbReference>
<dbReference type="PANTHER" id="PTHR32322">
    <property type="entry name" value="INNER MEMBRANE TRANSPORTER"/>
    <property type="match status" value="1"/>
</dbReference>
<dbReference type="Pfam" id="PF00892">
    <property type="entry name" value="EamA"/>
    <property type="match status" value="2"/>
</dbReference>
<dbReference type="SUPFAM" id="SSF103481">
    <property type="entry name" value="Multidrug resistance efflux transporter EmrE"/>
    <property type="match status" value="2"/>
</dbReference>
<evidence type="ECO:0000256" key="6">
    <source>
        <dbReference type="SAM" id="Phobius"/>
    </source>
</evidence>
<sequence length="302" mass="29342">MKPVAAVLLAAVCFGTTGTAQALLDVDASPLVVGLARIALGGGLLAAVALRRRPADAGAPGTGLLARVPTGVVVAAGAAGVLAYQPTFFAGTTDNGVAIGTVVALGSAPVVTGLLDAGLRARRPERRWWGATGLALVGLVLVAGGSGGGSAGGGVLWSVGAGASYALYAVAVKELLDRGWSSGPAVGAVFGAAAAVALPLLLVVGPAGLLTADGVLLTLWLGLVTTTVPYLLFGWGLARLPATTVATLTLAEPLCAALLGVGLLGERLSGAATAGVVVLGMGIAVLTARRRRTRVVAGAPAA</sequence>
<feature type="transmembrane region" description="Helical" evidence="6">
    <location>
        <begin position="184"/>
        <end position="209"/>
    </location>
</feature>
<proteinExistence type="inferred from homology"/>
<gene>
    <name evidence="9" type="ORF">SAMN05660324_1027</name>
</gene>
<evidence type="ECO:0000256" key="3">
    <source>
        <dbReference type="ARBA" id="ARBA00022692"/>
    </source>
</evidence>
<evidence type="ECO:0000256" key="7">
    <source>
        <dbReference type="SAM" id="SignalP"/>
    </source>
</evidence>
<dbReference type="AlphaFoldDB" id="A0A1G7PDJ3"/>
<protein>
    <submittedName>
        <fullName evidence="9">Drug/metabolite transporter, DME family</fullName>
    </submittedName>
</protein>
<evidence type="ECO:0000313" key="9">
    <source>
        <dbReference type="EMBL" id="SDF83699.1"/>
    </source>
</evidence>
<feature type="signal peptide" evidence="7">
    <location>
        <begin position="1"/>
        <end position="22"/>
    </location>
</feature>
<feature type="transmembrane region" description="Helical" evidence="6">
    <location>
        <begin position="270"/>
        <end position="288"/>
    </location>
</feature>
<evidence type="ECO:0000256" key="4">
    <source>
        <dbReference type="ARBA" id="ARBA00022989"/>
    </source>
</evidence>
<feature type="chain" id="PRO_5011529001" evidence="7">
    <location>
        <begin position="23"/>
        <end position="302"/>
    </location>
</feature>
<feature type="transmembrane region" description="Helical" evidence="6">
    <location>
        <begin position="62"/>
        <end position="84"/>
    </location>
</feature>
<comment type="subcellular location">
    <subcellularLocation>
        <location evidence="1">Membrane</location>
        <topology evidence="1">Multi-pass membrane protein</topology>
    </subcellularLocation>
</comment>
<accession>A0A1G7PDJ3</accession>
<feature type="transmembrane region" description="Helical" evidence="6">
    <location>
        <begin position="32"/>
        <end position="50"/>
    </location>
</feature>
<comment type="similarity">
    <text evidence="2">Belongs to the EamA transporter family.</text>
</comment>
<keyword evidence="10" id="KW-1185">Reference proteome</keyword>
<feature type="transmembrane region" description="Helical" evidence="6">
    <location>
        <begin position="154"/>
        <end position="172"/>
    </location>
</feature>
<feature type="transmembrane region" description="Helical" evidence="6">
    <location>
        <begin position="215"/>
        <end position="233"/>
    </location>
</feature>
<evidence type="ECO:0000256" key="5">
    <source>
        <dbReference type="ARBA" id="ARBA00023136"/>
    </source>
</evidence>
<dbReference type="InterPro" id="IPR050638">
    <property type="entry name" value="AA-Vitamin_Transporters"/>
</dbReference>
<dbReference type="PANTHER" id="PTHR32322:SF2">
    <property type="entry name" value="EAMA DOMAIN-CONTAINING PROTEIN"/>
    <property type="match status" value="1"/>
</dbReference>
<dbReference type="InterPro" id="IPR000620">
    <property type="entry name" value="EamA_dom"/>
</dbReference>
<evidence type="ECO:0000313" key="10">
    <source>
        <dbReference type="Proteomes" id="UP000198863"/>
    </source>
</evidence>